<dbReference type="InterPro" id="IPR036390">
    <property type="entry name" value="WH_DNA-bd_sf"/>
</dbReference>
<dbReference type="GO" id="GO:0003700">
    <property type="term" value="F:DNA-binding transcription factor activity"/>
    <property type="evidence" value="ECO:0007669"/>
    <property type="project" value="TreeGrafter"/>
</dbReference>
<dbReference type="PANTHER" id="PTHR30136">
    <property type="entry name" value="HELIX-TURN-HELIX TRANSCRIPTIONAL REGULATOR, ICLR FAMILY"/>
    <property type="match status" value="1"/>
</dbReference>
<name>A0A5D0NW72_9ACTN</name>
<dbReference type="InterPro" id="IPR014757">
    <property type="entry name" value="Tscrpt_reg_IclR_C"/>
</dbReference>
<protein>
    <recommendedName>
        <fullName evidence="6">Glycerol operon regulatory protein</fullName>
    </recommendedName>
</protein>
<feature type="domain" description="IclR-ED" evidence="9">
    <location>
        <begin position="100"/>
        <end position="283"/>
    </location>
</feature>
<dbReference type="GO" id="GO:0045892">
    <property type="term" value="P:negative regulation of DNA-templated transcription"/>
    <property type="evidence" value="ECO:0007669"/>
    <property type="project" value="TreeGrafter"/>
</dbReference>
<dbReference type="InterPro" id="IPR005471">
    <property type="entry name" value="Tscrpt_reg_IclR_N"/>
</dbReference>
<dbReference type="PROSITE" id="PS51077">
    <property type="entry name" value="HTH_ICLR"/>
    <property type="match status" value="1"/>
</dbReference>
<dbReference type="InterPro" id="IPR050707">
    <property type="entry name" value="HTH_MetabolicPath_Reg"/>
</dbReference>
<accession>A0A5D0NW72</accession>
<dbReference type="SMART" id="SM00346">
    <property type="entry name" value="HTH_ICLR"/>
    <property type="match status" value="1"/>
</dbReference>
<evidence type="ECO:0000259" key="9">
    <source>
        <dbReference type="PROSITE" id="PS51078"/>
    </source>
</evidence>
<comment type="function">
    <text evidence="5">May be an activator protein for the gylABX operon.</text>
</comment>
<keyword evidence="2" id="KW-0805">Transcription regulation</keyword>
<dbReference type="Pfam" id="PF09339">
    <property type="entry name" value="HTH_IclR"/>
    <property type="match status" value="1"/>
</dbReference>
<dbReference type="PROSITE" id="PS51078">
    <property type="entry name" value="ICLR_ED"/>
    <property type="match status" value="1"/>
</dbReference>
<sequence>MPRAECDRPPLWATIVPVARTSNDNSPGDAGGGKKDGIQSVSRALAILELFNERRPELTTSEIASLTELNRATAYRFCQTLLNLGYLEETQSRTFRPGLKAISLARAALSSRELPEMARPYLQRLRESTGETVNMALLSGAEVVYVARLLNDDLLALRLFVGSRLPVHATSLGRAILAFLPREEVEQILGGRELEAVTQYTITDFGKLAQELDRVRSRGYSLNDEEMVLGIRGVGAPVFDASDRPIAAINVSIARPLDKTELRDVIAPQVVETARAISTLVTELAIDSDHR</sequence>
<dbReference type="STRING" id="1220554.GCA_001552135_04821"/>
<keyword evidence="4" id="KW-0804">Transcription</keyword>
<feature type="domain" description="HTH iclR-type" evidence="8">
    <location>
        <begin position="38"/>
        <end position="99"/>
    </location>
</feature>
<evidence type="ECO:0000256" key="4">
    <source>
        <dbReference type="ARBA" id="ARBA00023163"/>
    </source>
</evidence>
<dbReference type="SUPFAM" id="SSF46785">
    <property type="entry name" value="Winged helix' DNA-binding domain"/>
    <property type="match status" value="1"/>
</dbReference>
<evidence type="ECO:0000256" key="1">
    <source>
        <dbReference type="ARBA" id="ARBA00022798"/>
    </source>
</evidence>
<evidence type="ECO:0000256" key="7">
    <source>
        <dbReference type="SAM" id="MobiDB-lite"/>
    </source>
</evidence>
<dbReference type="GO" id="GO:0003677">
    <property type="term" value="F:DNA binding"/>
    <property type="evidence" value="ECO:0007669"/>
    <property type="project" value="UniProtKB-KW"/>
</dbReference>
<dbReference type="Gene3D" id="3.30.450.40">
    <property type="match status" value="1"/>
</dbReference>
<keyword evidence="11" id="KW-1185">Reference proteome</keyword>
<dbReference type="SUPFAM" id="SSF55781">
    <property type="entry name" value="GAF domain-like"/>
    <property type="match status" value="1"/>
</dbReference>
<evidence type="ECO:0000256" key="3">
    <source>
        <dbReference type="ARBA" id="ARBA00023125"/>
    </source>
</evidence>
<keyword evidence="1" id="KW-0319">Glycerol metabolism</keyword>
<reference evidence="10 11" key="1">
    <citation type="submission" date="2019-08" db="EMBL/GenBank/DDBJ databases">
        <title>Actinomadura sp. nov. CYP1-5 isolated from mountain soil.</title>
        <authorList>
            <person name="Songsumanus A."/>
            <person name="Kuncharoen N."/>
            <person name="Kudo T."/>
            <person name="Yuki M."/>
            <person name="Igarashi Y."/>
            <person name="Tanasupawat S."/>
        </authorList>
    </citation>
    <scope>NUCLEOTIDE SEQUENCE [LARGE SCALE GENOMIC DNA]</scope>
    <source>
        <strain evidence="10 11">JCM 14158</strain>
    </source>
</reference>
<evidence type="ECO:0000313" key="10">
    <source>
        <dbReference type="EMBL" id="TYB48900.1"/>
    </source>
</evidence>
<gene>
    <name evidence="10" type="ORF">FXF69_07030</name>
</gene>
<dbReference type="AlphaFoldDB" id="A0A5D0NW72"/>
<keyword evidence="3" id="KW-0238">DNA-binding</keyword>
<evidence type="ECO:0000256" key="2">
    <source>
        <dbReference type="ARBA" id="ARBA00023015"/>
    </source>
</evidence>
<evidence type="ECO:0000256" key="5">
    <source>
        <dbReference type="ARBA" id="ARBA00058938"/>
    </source>
</evidence>
<proteinExistence type="predicted"/>
<dbReference type="InterPro" id="IPR036388">
    <property type="entry name" value="WH-like_DNA-bd_sf"/>
</dbReference>
<dbReference type="Proteomes" id="UP000323380">
    <property type="component" value="Unassembled WGS sequence"/>
</dbReference>
<organism evidence="10 11">
    <name type="scientific">Actinomadura chibensis</name>
    <dbReference type="NCBI Taxonomy" id="392828"/>
    <lineage>
        <taxon>Bacteria</taxon>
        <taxon>Bacillati</taxon>
        <taxon>Actinomycetota</taxon>
        <taxon>Actinomycetes</taxon>
        <taxon>Streptosporangiales</taxon>
        <taxon>Thermomonosporaceae</taxon>
        <taxon>Actinomadura</taxon>
    </lineage>
</organism>
<evidence type="ECO:0000256" key="6">
    <source>
        <dbReference type="ARBA" id="ARBA00070406"/>
    </source>
</evidence>
<feature type="region of interest" description="Disordered" evidence="7">
    <location>
        <begin position="18"/>
        <end position="37"/>
    </location>
</feature>
<evidence type="ECO:0000313" key="11">
    <source>
        <dbReference type="Proteomes" id="UP000323380"/>
    </source>
</evidence>
<dbReference type="PANTHER" id="PTHR30136:SF35">
    <property type="entry name" value="HTH-TYPE TRANSCRIPTIONAL REGULATOR RV1719"/>
    <property type="match status" value="1"/>
</dbReference>
<dbReference type="EMBL" id="VSFG01000001">
    <property type="protein sequence ID" value="TYB48900.1"/>
    <property type="molecule type" value="Genomic_DNA"/>
</dbReference>
<evidence type="ECO:0000259" key="8">
    <source>
        <dbReference type="PROSITE" id="PS51077"/>
    </source>
</evidence>
<dbReference type="Gene3D" id="1.10.10.10">
    <property type="entry name" value="Winged helix-like DNA-binding domain superfamily/Winged helix DNA-binding domain"/>
    <property type="match status" value="1"/>
</dbReference>
<comment type="caution">
    <text evidence="10">The sequence shown here is derived from an EMBL/GenBank/DDBJ whole genome shotgun (WGS) entry which is preliminary data.</text>
</comment>
<dbReference type="FunFam" id="1.10.10.10:FF:000056">
    <property type="entry name" value="IclR family transcriptional regulator"/>
    <property type="match status" value="1"/>
</dbReference>
<dbReference type="GO" id="GO:0006071">
    <property type="term" value="P:glycerol metabolic process"/>
    <property type="evidence" value="ECO:0007669"/>
    <property type="project" value="UniProtKB-KW"/>
</dbReference>
<dbReference type="InterPro" id="IPR029016">
    <property type="entry name" value="GAF-like_dom_sf"/>
</dbReference>
<dbReference type="Pfam" id="PF01614">
    <property type="entry name" value="IclR_C"/>
    <property type="match status" value="1"/>
</dbReference>